<reference evidence="1 2" key="1">
    <citation type="submission" date="2018-02" db="EMBL/GenBank/DDBJ databases">
        <title>Genome sequence of the basidiomycete white-rot fungus Phlebia centrifuga.</title>
        <authorList>
            <person name="Granchi Z."/>
            <person name="Peng M."/>
            <person name="de Vries R.P."/>
            <person name="Hilden K."/>
            <person name="Makela M.R."/>
            <person name="Grigoriev I."/>
            <person name="Riley R."/>
        </authorList>
    </citation>
    <scope>NUCLEOTIDE SEQUENCE [LARGE SCALE GENOMIC DNA]</scope>
    <source>
        <strain evidence="1 2">FBCC195</strain>
    </source>
</reference>
<protein>
    <submittedName>
        <fullName evidence="1">Uncharacterized protein</fullName>
    </submittedName>
</protein>
<sequence>MATAGLGGQIWSRPASSEILAKIFDGVHACPRLDSIRVLTVFGDRWQRMICAYLRLMVVRGGWTRIPTPGDGTCFIFDAYIYHPADAIRNRALSLFFQIIVQFRI</sequence>
<dbReference type="EMBL" id="MLYV02000032">
    <property type="protein sequence ID" value="PSS37730.1"/>
    <property type="molecule type" value="Genomic_DNA"/>
</dbReference>
<dbReference type="AlphaFoldDB" id="A0A2R6S5Z7"/>
<evidence type="ECO:0000313" key="2">
    <source>
        <dbReference type="Proteomes" id="UP000186601"/>
    </source>
</evidence>
<organism evidence="1 2">
    <name type="scientific">Hermanssonia centrifuga</name>
    <dbReference type="NCBI Taxonomy" id="98765"/>
    <lineage>
        <taxon>Eukaryota</taxon>
        <taxon>Fungi</taxon>
        <taxon>Dikarya</taxon>
        <taxon>Basidiomycota</taxon>
        <taxon>Agaricomycotina</taxon>
        <taxon>Agaricomycetes</taxon>
        <taxon>Polyporales</taxon>
        <taxon>Meruliaceae</taxon>
        <taxon>Hermanssonia</taxon>
    </lineage>
</organism>
<name>A0A2R6S5Z7_9APHY</name>
<proteinExistence type="predicted"/>
<gene>
    <name evidence="1" type="ORF">PHLCEN_2v423</name>
</gene>
<keyword evidence="2" id="KW-1185">Reference proteome</keyword>
<comment type="caution">
    <text evidence="1">The sequence shown here is derived from an EMBL/GenBank/DDBJ whole genome shotgun (WGS) entry which is preliminary data.</text>
</comment>
<accession>A0A2R6S5Z7</accession>
<evidence type="ECO:0000313" key="1">
    <source>
        <dbReference type="EMBL" id="PSS37730.1"/>
    </source>
</evidence>
<dbReference type="Proteomes" id="UP000186601">
    <property type="component" value="Unassembled WGS sequence"/>
</dbReference>